<reference evidence="5" key="6">
    <citation type="submission" date="2019-02" db="EMBL/GenBank/DDBJ databases">
        <title>FDA dAtabase for Regulatory Grade micrObial Sequences (FDA-ARGOS): Supporting development and validation of Infectious Disease Dx tests.</title>
        <authorList>
            <person name="Duncan R."/>
            <person name="Fisher C."/>
            <person name="Tallon L.J."/>
            <person name="Sadzewicz L."/>
            <person name="Sengamalay N."/>
            <person name="Ott S."/>
            <person name="Godinez A."/>
            <person name="Nagaraj S."/>
            <person name="Nadendla S."/>
            <person name="Sichtig H."/>
        </authorList>
    </citation>
    <scope>NUCLEOTIDE SEQUENCE</scope>
    <source>
        <strain evidence="5">FDAARGOS_361</strain>
    </source>
</reference>
<dbReference type="OMA" id="DRDFHQD"/>
<name>A0A3Q8INJ9_LEIDO</name>
<reference evidence="3 7" key="4">
    <citation type="journal article" date="2018" name="Sci. Rep.">
        <title>A complete Leishmania donovani reference genome identifies novel genetic variations associated with virulence.</title>
        <authorList>
            <person name="Lypaczewski P."/>
            <person name="Hoshizaki J."/>
            <person name="Zhang W.-W."/>
            <person name="McCall L.-I."/>
            <person name="Torcivia-Rodriguez J."/>
            <person name="Simonyan V."/>
            <person name="Kaur A."/>
            <person name="Dewar K."/>
            <person name="Matlashewski G."/>
        </authorList>
    </citation>
    <scope>NUCLEOTIDE SEQUENCE [LARGE SCALE GENOMIC DNA]</scope>
    <source>
        <strain evidence="3 7">LdCL</strain>
    </source>
</reference>
<feature type="compositionally biased region" description="Low complexity" evidence="2">
    <location>
        <begin position="327"/>
        <end position="336"/>
    </location>
</feature>
<dbReference type="GO" id="GO:0008017">
    <property type="term" value="F:microtubule binding"/>
    <property type="evidence" value="ECO:0007669"/>
    <property type="project" value="TreeGrafter"/>
</dbReference>
<dbReference type="VEuPathDB" id="TriTrypDB:LdBPK_361630.1"/>
<dbReference type="PANTHER" id="PTHR19336:SF9">
    <property type="entry name" value="SPINDLE POLE BODY PROTEIN PPC89"/>
    <property type="match status" value="1"/>
</dbReference>
<sequence length="476" mass="52961">MSATQSMAESGVSSLQRSGLSITVGDTKSIVLALQALQSKIRSLEQDRDFHQDQYEVALQAHERYKLDMERQMEQERAAHRKREADLLELLRRAREERAQLEDTLSGNKEDLGGFRRELEQMIASEKELASQRESKINMEVAKLRSEIKEEQTHRAALLVTVEKLKEEREAALKTNEQLRIAMDGLLTRYEQLQRRRPAPQAVPRRYPSSGVSCETHSRAAPATGAHPRRSVSGRTRSLGYAPPRELQRSALPARQRKVSPSLHHNYEDPTCNSILRDVRIVPEEAPPCAYPSANSSMHHSQQEAAETTGKAIAARSGQGLRAQATAAPSRSGRPSPARRPPETGVAGPSAHRTTAIDEVEAQLRQELEELQHRYDDTIERGSSEEVPREVLAAALHRISALLEQKKEQLKLLKEARMELEEAVSFSASRSTNTNWSMNGGGGGSPSTLAMQDKHTRRALLVNELRSLLAEAAKGG</sequence>
<gene>
    <name evidence="5" type="ORF">CGC21_13130</name>
    <name evidence="4" type="ORF">LDBPK_361630</name>
    <name evidence="3" type="ORF">LdCL_360021800</name>
</gene>
<dbReference type="GeneID" id="13388164"/>
<dbReference type="VEuPathDB" id="TriTrypDB:LdCL_360021800"/>
<evidence type="ECO:0000313" key="3">
    <source>
        <dbReference type="EMBL" id="AYU83508.1"/>
    </source>
</evidence>
<reference evidence="4 6" key="1">
    <citation type="journal article" date="2011" name="Genome Res.">
        <title>Whole genome sequencing of multiple Leishmania donovani clinical isolates provides insights into population structure and mechanisms of drug resistance.</title>
        <authorList>
            <person name="Downing T."/>
            <person name="Imamura H."/>
            <person name="Decuypere S."/>
            <person name="Clark T.G."/>
            <person name="Coombs G.H."/>
            <person name="Cotton J.A."/>
            <person name="Hilley J.D."/>
            <person name="de Doncker S."/>
            <person name="Maes I."/>
            <person name="Mottram J.C."/>
            <person name="Quail M.A."/>
            <person name="Rijal S."/>
            <person name="Sanders M."/>
            <person name="Schonian G."/>
            <person name="Stark O."/>
            <person name="Sundar S."/>
            <person name="Vanaerschot M."/>
            <person name="Hertz-Fowler C."/>
            <person name="Dujardin J.C."/>
            <person name="Berriman M."/>
        </authorList>
    </citation>
    <scope>NUCLEOTIDE SEQUENCE [LARGE SCALE GENOMIC DNA]</scope>
    <source>
        <strain evidence="4 6">BPK282A1</strain>
    </source>
</reference>
<reference evidence="4" key="2">
    <citation type="submission" date="2011-01" db="EMBL/GenBank/DDBJ databases">
        <authorList>
            <person name="Zhao B.P."/>
            <person name="Ren Z.A."/>
            <person name="Li C.D."/>
        </authorList>
    </citation>
    <scope>NUCLEOTIDE SEQUENCE</scope>
    <source>
        <strain evidence="4">BPK282A1</strain>
    </source>
</reference>
<dbReference type="KEGG" id="ldo:LDBPK_361630"/>
<accession>A0A3Q8INJ9</accession>
<dbReference type="PANTHER" id="PTHR19336">
    <property type="entry name" value="UNCHARACTERIZED DUF1167"/>
    <property type="match status" value="1"/>
</dbReference>
<evidence type="ECO:0000256" key="1">
    <source>
        <dbReference type="SAM" id="Coils"/>
    </source>
</evidence>
<feature type="region of interest" description="Disordered" evidence="2">
    <location>
        <begin position="194"/>
        <end position="270"/>
    </location>
</feature>
<evidence type="ECO:0000313" key="6">
    <source>
        <dbReference type="Proteomes" id="UP000008980"/>
    </source>
</evidence>
<reference evidence="8" key="5">
    <citation type="submission" date="2019-02" db="EMBL/GenBank/DDBJ databases">
        <title>FDA dAtabase for Regulatory Grade micrObial Sequences (FDA-ARGOS): Supporting development and validation of Infectious Disease Dx tests.</title>
        <authorList>
            <person name="Duncan R."/>
            <person name="Fisher C."/>
            <person name="Tallon L."/>
            <person name="Sadzewicz L."/>
            <person name="Sengamalay N."/>
            <person name="Ott S."/>
            <person name="Godinez A."/>
            <person name="Nagaraj S."/>
            <person name="Vavikolanu K."/>
            <person name="Nadendla S."/>
            <person name="Aluvathingal J."/>
            <person name="Sichtig H."/>
        </authorList>
    </citation>
    <scope>NUCLEOTIDE SEQUENCE [LARGE SCALE GENOMIC DNA]</scope>
    <source>
        <strain evidence="8">FDAARGOS_361</strain>
    </source>
</reference>
<evidence type="ECO:0000313" key="4">
    <source>
        <dbReference type="EMBL" id="CBZ38601.1"/>
    </source>
</evidence>
<dbReference type="RefSeq" id="XP_003865278.1">
    <property type="nucleotide sequence ID" value="XM_003865230.1"/>
</dbReference>
<dbReference type="Proteomes" id="UP000008980">
    <property type="component" value="Chromosome 36"/>
</dbReference>
<evidence type="ECO:0000313" key="7">
    <source>
        <dbReference type="Proteomes" id="UP000274082"/>
    </source>
</evidence>
<feature type="region of interest" description="Disordered" evidence="2">
    <location>
        <begin position="287"/>
        <end position="355"/>
    </location>
</feature>
<keyword evidence="7" id="KW-1185">Reference proteome</keyword>
<dbReference type="AlphaFoldDB" id="A0A3Q8INJ9"/>
<feature type="coiled-coil region" evidence="1">
    <location>
        <begin position="361"/>
        <end position="423"/>
    </location>
</feature>
<reference evidence="6" key="3">
    <citation type="submission" date="2011-02" db="EMBL/GenBank/DDBJ databases">
        <title>Whole genome sequencing of Leishmania donovani clinical lines reveals dynamic variation related to drug resistance.</title>
        <authorList>
            <person name="Downing T."/>
            <person name="Imamura H."/>
            <person name="Sanders M."/>
            <person name="Decuypere S."/>
            <person name="Hertz-Fowler C."/>
            <person name="Clark T.G."/>
            <person name="Rijal S."/>
            <person name="Sundar S."/>
            <person name="Quail M.A."/>
            <person name="De Doncker S."/>
            <person name="Maes I."/>
            <person name="Vanaerschot M."/>
            <person name="Stark O."/>
            <person name="Schonian G."/>
            <person name="Dujardin J.C."/>
            <person name="Berriman M."/>
        </authorList>
    </citation>
    <scope>NUCLEOTIDE SEQUENCE [LARGE SCALE GENOMIC DNA]</scope>
    <source>
        <strain evidence="6">BPK282A1</strain>
    </source>
</reference>
<dbReference type="InterPro" id="IPR051756">
    <property type="entry name" value="Centrosomal_MT-associated"/>
</dbReference>
<dbReference type="Proteomes" id="UP000274082">
    <property type="component" value="Chromosome 36"/>
</dbReference>
<proteinExistence type="predicted"/>
<evidence type="ECO:0000313" key="8">
    <source>
        <dbReference type="Proteomes" id="UP000318447"/>
    </source>
</evidence>
<dbReference type="EMBL" id="RHLC01000054">
    <property type="protein sequence ID" value="TPP48276.1"/>
    <property type="molecule type" value="Genomic_DNA"/>
</dbReference>
<dbReference type="OrthoDB" id="265288at2759"/>
<organism evidence="3 7">
    <name type="scientific">Leishmania donovani</name>
    <dbReference type="NCBI Taxonomy" id="5661"/>
    <lineage>
        <taxon>Eukaryota</taxon>
        <taxon>Discoba</taxon>
        <taxon>Euglenozoa</taxon>
        <taxon>Kinetoplastea</taxon>
        <taxon>Metakinetoplastina</taxon>
        <taxon>Trypanosomatida</taxon>
        <taxon>Trypanosomatidae</taxon>
        <taxon>Leishmaniinae</taxon>
        <taxon>Leishmania</taxon>
    </lineage>
</organism>
<feature type="compositionally biased region" description="Low complexity" evidence="2">
    <location>
        <begin position="199"/>
        <end position="208"/>
    </location>
</feature>
<evidence type="ECO:0000313" key="5">
    <source>
        <dbReference type="EMBL" id="TPP48276.1"/>
    </source>
</evidence>
<evidence type="ECO:0000256" key="2">
    <source>
        <dbReference type="SAM" id="MobiDB-lite"/>
    </source>
</evidence>
<dbReference type="EMBL" id="CP029535">
    <property type="protein sequence ID" value="AYU83508.1"/>
    <property type="molecule type" value="Genomic_DNA"/>
</dbReference>
<feature type="coiled-coil region" evidence="1">
    <location>
        <begin position="34"/>
        <end position="111"/>
    </location>
</feature>
<feature type="compositionally biased region" description="Polar residues" evidence="2">
    <location>
        <begin position="293"/>
        <end position="306"/>
    </location>
</feature>
<dbReference type="Proteomes" id="UP000318447">
    <property type="component" value="Unassembled WGS sequence"/>
</dbReference>
<keyword evidence="1" id="KW-0175">Coiled coil</keyword>
<dbReference type="VEuPathDB" id="TriTrypDB:LDHU3_36.2120"/>
<accession>E9BTM2</accession>
<dbReference type="EMBL" id="FR799623">
    <property type="protein sequence ID" value="CBZ38601.1"/>
    <property type="molecule type" value="Genomic_DNA"/>
</dbReference>
<protein>
    <submittedName>
        <fullName evidence="3">Uncharacterized protein</fullName>
    </submittedName>
</protein>